<dbReference type="InParanoid" id="A0A0D0BU27"/>
<dbReference type="AlphaFoldDB" id="A0A0D0BU27"/>
<feature type="compositionally biased region" description="Polar residues" evidence="1">
    <location>
        <begin position="126"/>
        <end position="137"/>
    </location>
</feature>
<feature type="region of interest" description="Disordered" evidence="1">
    <location>
        <begin position="880"/>
        <end position="900"/>
    </location>
</feature>
<feature type="region of interest" description="Disordered" evidence="1">
    <location>
        <begin position="118"/>
        <end position="154"/>
    </location>
</feature>
<name>A0A0D0BU27_9AGAM</name>
<feature type="region of interest" description="Disordered" evidence="1">
    <location>
        <begin position="762"/>
        <end position="802"/>
    </location>
</feature>
<proteinExistence type="predicted"/>
<gene>
    <name evidence="2" type="ORF">CY34DRAFT_52815</name>
</gene>
<feature type="compositionally biased region" description="Basic and acidic residues" evidence="1">
    <location>
        <begin position="762"/>
        <end position="779"/>
    </location>
</feature>
<evidence type="ECO:0000313" key="2">
    <source>
        <dbReference type="EMBL" id="KIK46548.1"/>
    </source>
</evidence>
<organism evidence="2 3">
    <name type="scientific">Suillus luteus UH-Slu-Lm8-n1</name>
    <dbReference type="NCBI Taxonomy" id="930992"/>
    <lineage>
        <taxon>Eukaryota</taxon>
        <taxon>Fungi</taxon>
        <taxon>Dikarya</taxon>
        <taxon>Basidiomycota</taxon>
        <taxon>Agaricomycotina</taxon>
        <taxon>Agaricomycetes</taxon>
        <taxon>Agaricomycetidae</taxon>
        <taxon>Boletales</taxon>
        <taxon>Suillineae</taxon>
        <taxon>Suillaceae</taxon>
        <taxon>Suillus</taxon>
    </lineage>
</organism>
<dbReference type="STRING" id="930992.A0A0D0BU27"/>
<dbReference type="EMBL" id="KN835157">
    <property type="protein sequence ID" value="KIK46548.1"/>
    <property type="molecule type" value="Genomic_DNA"/>
</dbReference>
<feature type="compositionally biased region" description="Polar residues" evidence="1">
    <location>
        <begin position="881"/>
        <end position="896"/>
    </location>
</feature>
<feature type="non-terminal residue" evidence="2">
    <location>
        <position position="1"/>
    </location>
</feature>
<sequence length="1133" mass="130620">TCNCGRGFQQESAFTRHQKSCVKGKKRLFSALNKAKDLLGSVKRARTRLGDQGGSSHHISPTTRMDATSIPATATITEEIAASLITDGQQDLDLPLAQRRTRRNDVQLPRRYRQFDDILPQPLPTVPTSHINQSLNSPPHPPPHTQPSEALPPFRTPRNIFGLLRQFFSPKPPSHDPEEVVTLEDISAIPCNRRERPMDDALDEATPYYPYPNKSSLELGHWYWNGGVQKSQQSFNDLINIVTDPNFDQDGVRATAWRKINSTLGQNDYEDKNEEWEDEDAGWHKTRVSIQVPIARTNRQPGVQTYSGVDLYHRSLVGVIREKLANAGDDEMFHYEPYELLWQPDHLQREVKIYGELYQSPAFMDAHQKLQESPGEPDCNLPRAVVSLMFWSDATHLTNFGNSKLWPVYLYFGNESKYRRCKPSCHLGNHVAYFQKLPDSFKDFTCQHTAGKGIGRECTTHCQRELFQAQWGVLLDEEFLEAYAHGIVIECCDGIKRRFYPRIFTYSADYPEKVLVATIRQLGGCPCPRCLIPKTRLHNLGMLRDRQQRNTLLRSNEDRDQLVATARKFIYDSNYGIDSTAVENLLKPCSWVPTCNVLSNRLRPHGFNVIEALVVDLLHEVELGIWRSLLIHLLRIIRAADKDLVHELDRRYRLVPPFGQSTIRRFTPNTSELSNMAARNFEDLLQCAIPVFDGLLPDNNHNRIIQDLLFTLAHWHGLAKLRMHSDLTLDILDATTSELGNRYRQFKEVVCAAYDARELDREVKARSKRQAKEATRRAQADQATLATTRQTQAERATPATDKPLHRKVSFNLQTYKFHALGDYVTCIRRFGTTDSYSTEAGELEHRTGKGRYLRTDRKSFVKQLTQIERRQNRIRRIKSRLQQAQSSDAADSTMSDPSIHHHIGQSEKIHDDIGFYLRSRDGDPAMKNYFLRLQEHLLSRIQTSQEGDIKNILFKRNRIYHHHIARFNHTTYDTRRDQDVINPKTWHCNIMVLSDCGEPRTHYRYAKVLGIHHVNVVYIGGPYHTDHRLEFLFVHWYEVVHADCGMTTLDRLRFPPLDSNGAFGFLDPADILRATHVIPRFSKGMRHEDGRGLSSMAGDKGDWCQYYVNRFVDRDMLMRFHYGLGVGHVYSHR</sequence>
<protein>
    <submittedName>
        <fullName evidence="2">Uncharacterized protein</fullName>
    </submittedName>
</protein>
<dbReference type="InterPro" id="IPR041078">
    <property type="entry name" value="Plavaka"/>
</dbReference>
<accession>A0A0D0BU27</accession>
<dbReference type="HOGENOM" id="CLU_002498_0_1_1"/>
<feature type="compositionally biased region" description="Low complexity" evidence="1">
    <location>
        <begin position="780"/>
        <end position="800"/>
    </location>
</feature>
<reference evidence="3" key="2">
    <citation type="submission" date="2015-01" db="EMBL/GenBank/DDBJ databases">
        <title>Evolutionary Origins and Diversification of the Mycorrhizal Mutualists.</title>
        <authorList>
            <consortium name="DOE Joint Genome Institute"/>
            <consortium name="Mycorrhizal Genomics Consortium"/>
            <person name="Kohler A."/>
            <person name="Kuo A."/>
            <person name="Nagy L.G."/>
            <person name="Floudas D."/>
            <person name="Copeland A."/>
            <person name="Barry K.W."/>
            <person name="Cichocki N."/>
            <person name="Veneault-Fourrey C."/>
            <person name="LaButti K."/>
            <person name="Lindquist E.A."/>
            <person name="Lipzen A."/>
            <person name="Lundell T."/>
            <person name="Morin E."/>
            <person name="Murat C."/>
            <person name="Riley R."/>
            <person name="Ohm R."/>
            <person name="Sun H."/>
            <person name="Tunlid A."/>
            <person name="Henrissat B."/>
            <person name="Grigoriev I.V."/>
            <person name="Hibbett D.S."/>
            <person name="Martin F."/>
        </authorList>
    </citation>
    <scope>NUCLEOTIDE SEQUENCE [LARGE SCALE GENOMIC DNA]</scope>
    <source>
        <strain evidence="3">UH-Slu-Lm8-n1</strain>
    </source>
</reference>
<reference evidence="2 3" key="1">
    <citation type="submission" date="2014-04" db="EMBL/GenBank/DDBJ databases">
        <authorList>
            <consortium name="DOE Joint Genome Institute"/>
            <person name="Kuo A."/>
            <person name="Ruytinx J."/>
            <person name="Rineau F."/>
            <person name="Colpaert J."/>
            <person name="Kohler A."/>
            <person name="Nagy L.G."/>
            <person name="Floudas D."/>
            <person name="Copeland A."/>
            <person name="Barry K.W."/>
            <person name="Cichocki N."/>
            <person name="Veneault-Fourrey C."/>
            <person name="LaButti K."/>
            <person name="Lindquist E.A."/>
            <person name="Lipzen A."/>
            <person name="Lundell T."/>
            <person name="Morin E."/>
            <person name="Murat C."/>
            <person name="Sun H."/>
            <person name="Tunlid A."/>
            <person name="Henrissat B."/>
            <person name="Grigoriev I.V."/>
            <person name="Hibbett D.S."/>
            <person name="Martin F."/>
            <person name="Nordberg H.P."/>
            <person name="Cantor M.N."/>
            <person name="Hua S.X."/>
        </authorList>
    </citation>
    <scope>NUCLEOTIDE SEQUENCE [LARGE SCALE GENOMIC DNA]</scope>
    <source>
        <strain evidence="2 3">UH-Slu-Lm8-n1</strain>
    </source>
</reference>
<dbReference type="OrthoDB" id="2687259at2759"/>
<keyword evidence="3" id="KW-1185">Reference proteome</keyword>
<evidence type="ECO:0000313" key="3">
    <source>
        <dbReference type="Proteomes" id="UP000054485"/>
    </source>
</evidence>
<evidence type="ECO:0000256" key="1">
    <source>
        <dbReference type="SAM" id="MobiDB-lite"/>
    </source>
</evidence>
<dbReference type="Pfam" id="PF18759">
    <property type="entry name" value="Plavaka"/>
    <property type="match status" value="1"/>
</dbReference>
<dbReference type="Proteomes" id="UP000054485">
    <property type="component" value="Unassembled WGS sequence"/>
</dbReference>
<feature type="non-terminal residue" evidence="2">
    <location>
        <position position="1133"/>
    </location>
</feature>